<dbReference type="EMBL" id="AUZX01000735">
    <property type="protein sequence ID" value="EQD80358.1"/>
    <property type="molecule type" value="Genomic_DNA"/>
</dbReference>
<dbReference type="GO" id="GO:0016787">
    <property type="term" value="F:hydrolase activity"/>
    <property type="evidence" value="ECO:0007669"/>
    <property type="project" value="UniProtKB-KW"/>
</dbReference>
<evidence type="ECO:0000313" key="1">
    <source>
        <dbReference type="EMBL" id="EQD80358.1"/>
    </source>
</evidence>
<protein>
    <submittedName>
        <fullName evidence="1">Peptidase A5, thermopsin</fullName>
        <ecNumber evidence="1">3.4.23.-</ecNumber>
    </submittedName>
</protein>
<proteinExistence type="predicted"/>
<feature type="non-terminal residue" evidence="1">
    <location>
        <position position="100"/>
    </location>
</feature>
<accession>T1CFC8</accession>
<organism evidence="1">
    <name type="scientific">mine drainage metagenome</name>
    <dbReference type="NCBI Taxonomy" id="410659"/>
    <lineage>
        <taxon>unclassified sequences</taxon>
        <taxon>metagenomes</taxon>
        <taxon>ecological metagenomes</taxon>
    </lineage>
</organism>
<dbReference type="AlphaFoldDB" id="T1CFC8"/>
<dbReference type="InterPro" id="IPR007981">
    <property type="entry name" value="Peptidase_A5"/>
</dbReference>
<sequence>MPSGYSSPAPSYLISGNTLTPIGLLNDAELILGGPGGGSTTTLYNLNGSMKMHYLNANGVYGNMPSAYDFGTDTGETSQGVAVAWSQSDTANLNTGPSFL</sequence>
<keyword evidence="1" id="KW-0378">Hydrolase</keyword>
<gene>
    <name evidence="1" type="ORF">B1A_00972</name>
</gene>
<dbReference type="Pfam" id="PF05317">
    <property type="entry name" value="Thermopsin"/>
    <property type="match status" value="1"/>
</dbReference>
<reference evidence="1" key="1">
    <citation type="submission" date="2013-08" db="EMBL/GenBank/DDBJ databases">
        <authorList>
            <person name="Mendez C."/>
            <person name="Richter M."/>
            <person name="Ferrer M."/>
            <person name="Sanchez J."/>
        </authorList>
    </citation>
    <scope>NUCLEOTIDE SEQUENCE</scope>
</reference>
<comment type="caution">
    <text evidence="1">The sequence shown here is derived from an EMBL/GenBank/DDBJ whole genome shotgun (WGS) entry which is preliminary data.</text>
</comment>
<name>T1CFC8_9ZZZZ</name>
<reference evidence="1" key="2">
    <citation type="journal article" date="2014" name="ISME J.">
        <title>Microbial stratification in low pH oxic and suboxic macroscopic growths along an acid mine drainage.</title>
        <authorList>
            <person name="Mendez-Garcia C."/>
            <person name="Mesa V."/>
            <person name="Sprenger R.R."/>
            <person name="Richter M."/>
            <person name="Diez M.S."/>
            <person name="Solano J."/>
            <person name="Bargiela R."/>
            <person name="Golyshina O.V."/>
            <person name="Manteca A."/>
            <person name="Ramos J.L."/>
            <person name="Gallego J.R."/>
            <person name="Llorente I."/>
            <person name="Martins Dos Santos V.A."/>
            <person name="Jensen O.N."/>
            <person name="Pelaez A.I."/>
            <person name="Sanchez J."/>
            <person name="Ferrer M."/>
        </authorList>
    </citation>
    <scope>NUCLEOTIDE SEQUENCE</scope>
</reference>
<dbReference type="EC" id="3.4.23.-" evidence="1"/>